<gene>
    <name evidence="5" type="ORF">C5Y83_11945</name>
</gene>
<dbReference type="InterPro" id="IPR005650">
    <property type="entry name" value="BlaI_family"/>
</dbReference>
<evidence type="ECO:0000256" key="1">
    <source>
        <dbReference type="ARBA" id="ARBA00011046"/>
    </source>
</evidence>
<keyword evidence="4" id="KW-0804">Transcription</keyword>
<name>A0A2S8FQC1_9BACT</name>
<reference evidence="5 6" key="1">
    <citation type="submission" date="2018-02" db="EMBL/GenBank/DDBJ databases">
        <title>Comparative genomes isolates from brazilian mangrove.</title>
        <authorList>
            <person name="Araujo J.E."/>
            <person name="Taketani R.G."/>
            <person name="Silva M.C.P."/>
            <person name="Loureco M.V."/>
            <person name="Andreote F.D."/>
        </authorList>
    </citation>
    <scope>NUCLEOTIDE SEQUENCE [LARGE SCALE GENOMIC DNA]</scope>
    <source>
        <strain evidence="5 6">Hex-1 MGV</strain>
    </source>
</reference>
<dbReference type="Gene3D" id="1.10.10.10">
    <property type="entry name" value="Winged helix-like DNA-binding domain superfamily/Winged helix DNA-binding domain"/>
    <property type="match status" value="1"/>
</dbReference>
<dbReference type="Pfam" id="PF03965">
    <property type="entry name" value="Penicillinase_R"/>
    <property type="match status" value="1"/>
</dbReference>
<keyword evidence="2" id="KW-0805">Transcription regulation</keyword>
<organism evidence="5 6">
    <name type="scientific">Blastopirellula marina</name>
    <dbReference type="NCBI Taxonomy" id="124"/>
    <lineage>
        <taxon>Bacteria</taxon>
        <taxon>Pseudomonadati</taxon>
        <taxon>Planctomycetota</taxon>
        <taxon>Planctomycetia</taxon>
        <taxon>Pirellulales</taxon>
        <taxon>Pirellulaceae</taxon>
        <taxon>Blastopirellula</taxon>
    </lineage>
</organism>
<dbReference type="EMBL" id="PUHY01000010">
    <property type="protein sequence ID" value="PQO34240.1"/>
    <property type="molecule type" value="Genomic_DNA"/>
</dbReference>
<evidence type="ECO:0000313" key="5">
    <source>
        <dbReference type="EMBL" id="PQO34240.1"/>
    </source>
</evidence>
<evidence type="ECO:0000256" key="4">
    <source>
        <dbReference type="ARBA" id="ARBA00023163"/>
    </source>
</evidence>
<dbReference type="InterPro" id="IPR036388">
    <property type="entry name" value="WH-like_DNA-bd_sf"/>
</dbReference>
<sequence length="131" mass="14749">MPRRPSVQPTAVELEILNVLWEHGPCPLGEIHQQLTANGERAYSTTRKMVQVMRDKGLIVCDDSSRPQQYSAAEPKDQTQLSLLEDIVDRAFGGSTQNMLMSLLSAKRLTPDELTEMQRLVDEAKKQGKKK</sequence>
<dbReference type="GO" id="GO:0045892">
    <property type="term" value="P:negative regulation of DNA-templated transcription"/>
    <property type="evidence" value="ECO:0007669"/>
    <property type="project" value="InterPro"/>
</dbReference>
<dbReference type="OrthoDB" id="280196at2"/>
<evidence type="ECO:0000256" key="2">
    <source>
        <dbReference type="ARBA" id="ARBA00023015"/>
    </source>
</evidence>
<comment type="caution">
    <text evidence="5">The sequence shown here is derived from an EMBL/GenBank/DDBJ whole genome shotgun (WGS) entry which is preliminary data.</text>
</comment>
<protein>
    <submittedName>
        <fullName evidence="5">Transcriptional regulator</fullName>
    </submittedName>
</protein>
<dbReference type="GO" id="GO:0003677">
    <property type="term" value="F:DNA binding"/>
    <property type="evidence" value="ECO:0007669"/>
    <property type="project" value="UniProtKB-KW"/>
</dbReference>
<comment type="similarity">
    <text evidence="1">Belongs to the BlaI transcriptional regulatory family.</text>
</comment>
<proteinExistence type="inferred from homology"/>
<dbReference type="RefSeq" id="WP_105329969.1">
    <property type="nucleotide sequence ID" value="NZ_PUHY01000010.1"/>
</dbReference>
<dbReference type="AlphaFoldDB" id="A0A2S8FQC1"/>
<keyword evidence="3" id="KW-0238">DNA-binding</keyword>
<dbReference type="Gene3D" id="1.10.4040.10">
    <property type="entry name" value="Penicillinase repressor domain"/>
    <property type="match status" value="1"/>
</dbReference>
<evidence type="ECO:0000313" key="6">
    <source>
        <dbReference type="Proteomes" id="UP000238322"/>
    </source>
</evidence>
<dbReference type="Proteomes" id="UP000238322">
    <property type="component" value="Unassembled WGS sequence"/>
</dbReference>
<dbReference type="PIRSF" id="PIRSF019455">
    <property type="entry name" value="CopR_AtkY"/>
    <property type="match status" value="1"/>
</dbReference>
<dbReference type="SUPFAM" id="SSF46785">
    <property type="entry name" value="Winged helix' DNA-binding domain"/>
    <property type="match status" value="1"/>
</dbReference>
<dbReference type="InterPro" id="IPR036390">
    <property type="entry name" value="WH_DNA-bd_sf"/>
</dbReference>
<accession>A0A2S8FQC1</accession>
<evidence type="ECO:0000256" key="3">
    <source>
        <dbReference type="ARBA" id="ARBA00023125"/>
    </source>
</evidence>